<gene>
    <name evidence="3" type="ORF">GCM10010531_32460</name>
</gene>
<dbReference type="Gene3D" id="3.30.750.24">
    <property type="entry name" value="STAS domain"/>
    <property type="match status" value="1"/>
</dbReference>
<dbReference type="Proteomes" id="UP001499924">
    <property type="component" value="Unassembled WGS sequence"/>
</dbReference>
<feature type="domain" description="STAS" evidence="2">
    <location>
        <begin position="31"/>
        <end position="101"/>
    </location>
</feature>
<dbReference type="RefSeq" id="WP_344690026.1">
    <property type="nucleotide sequence ID" value="NZ_BAAAVV010000008.1"/>
</dbReference>
<dbReference type="Pfam" id="PF13466">
    <property type="entry name" value="STAS_2"/>
    <property type="match status" value="1"/>
</dbReference>
<evidence type="ECO:0000313" key="4">
    <source>
        <dbReference type="Proteomes" id="UP001499924"/>
    </source>
</evidence>
<keyword evidence="4" id="KW-1185">Reference proteome</keyword>
<dbReference type="InterPro" id="IPR058548">
    <property type="entry name" value="MlaB-like_STAS"/>
</dbReference>
<feature type="region of interest" description="Disordered" evidence="1">
    <location>
        <begin position="1"/>
        <end position="25"/>
    </location>
</feature>
<dbReference type="EMBL" id="BAAAVV010000008">
    <property type="protein sequence ID" value="GAA3176324.1"/>
    <property type="molecule type" value="Genomic_DNA"/>
</dbReference>
<evidence type="ECO:0000256" key="1">
    <source>
        <dbReference type="SAM" id="MobiDB-lite"/>
    </source>
</evidence>
<organism evidence="3 4">
    <name type="scientific">Blastococcus jejuensis</name>
    <dbReference type="NCBI Taxonomy" id="351224"/>
    <lineage>
        <taxon>Bacteria</taxon>
        <taxon>Bacillati</taxon>
        <taxon>Actinomycetota</taxon>
        <taxon>Actinomycetes</taxon>
        <taxon>Geodermatophilales</taxon>
        <taxon>Geodermatophilaceae</taxon>
        <taxon>Blastococcus</taxon>
    </lineage>
</organism>
<dbReference type="SUPFAM" id="SSF52091">
    <property type="entry name" value="SpoIIaa-like"/>
    <property type="match status" value="1"/>
</dbReference>
<proteinExistence type="predicted"/>
<sequence>MTSLPVRPQHAGHAPSHGSLSEMVDGDRGRIRAIGHLTSQGADLISGTADSLRGNGHTRVVLDLQGVRSADGAGLDILLDLRTRFAASGGELLIEHLPQAG</sequence>
<dbReference type="InterPro" id="IPR002645">
    <property type="entry name" value="STAS_dom"/>
</dbReference>
<evidence type="ECO:0000259" key="2">
    <source>
        <dbReference type="PROSITE" id="PS50801"/>
    </source>
</evidence>
<reference evidence="4" key="1">
    <citation type="journal article" date="2019" name="Int. J. Syst. Evol. Microbiol.">
        <title>The Global Catalogue of Microorganisms (GCM) 10K type strain sequencing project: providing services to taxonomists for standard genome sequencing and annotation.</title>
        <authorList>
            <consortium name="The Broad Institute Genomics Platform"/>
            <consortium name="The Broad Institute Genome Sequencing Center for Infectious Disease"/>
            <person name="Wu L."/>
            <person name="Ma J."/>
        </authorList>
    </citation>
    <scope>NUCLEOTIDE SEQUENCE [LARGE SCALE GENOMIC DNA]</scope>
    <source>
        <strain evidence="4">JCM 15614</strain>
    </source>
</reference>
<dbReference type="PROSITE" id="PS50801">
    <property type="entry name" value="STAS"/>
    <property type="match status" value="1"/>
</dbReference>
<dbReference type="InterPro" id="IPR036513">
    <property type="entry name" value="STAS_dom_sf"/>
</dbReference>
<comment type="caution">
    <text evidence="3">The sequence shown here is derived from an EMBL/GenBank/DDBJ whole genome shotgun (WGS) entry which is preliminary data.</text>
</comment>
<name>A0ABP6PEA6_9ACTN</name>
<evidence type="ECO:0000313" key="3">
    <source>
        <dbReference type="EMBL" id="GAA3176324.1"/>
    </source>
</evidence>
<protein>
    <recommendedName>
        <fullName evidence="2">STAS domain-containing protein</fullName>
    </recommendedName>
</protein>
<accession>A0ABP6PEA6</accession>